<dbReference type="Pfam" id="PF23598">
    <property type="entry name" value="LRR_14"/>
    <property type="match status" value="1"/>
</dbReference>
<dbReference type="Proteomes" id="UP001169242">
    <property type="component" value="Unassembled WGS sequence"/>
</dbReference>
<dbReference type="AlphaFoldDB" id="A0AA42DQB1"/>
<reference evidence="4" key="1">
    <citation type="journal article" date="2023" name="Int. J. Syst. Evol. Microbiol.">
        <title>&lt;i&gt;Holtiella tumoricola&lt;/i&gt; gen. nov. sp. nov., isolated from a human clinical sample.</title>
        <authorList>
            <person name="Allen-Vercoe E."/>
            <person name="Daigneault M.C."/>
            <person name="Vancuren S.J."/>
            <person name="Cochrane K."/>
            <person name="O'Neal L.L."/>
            <person name="Sankaranarayanan K."/>
            <person name="Lawson P.A."/>
        </authorList>
    </citation>
    <scope>NUCLEOTIDE SEQUENCE</scope>
    <source>
        <strain evidence="4">CC70A</strain>
    </source>
</reference>
<feature type="domain" description="Disease resistance R13L4/SHOC-2-like LRR" evidence="3">
    <location>
        <begin position="213"/>
        <end position="314"/>
    </location>
</feature>
<evidence type="ECO:0000313" key="4">
    <source>
        <dbReference type="EMBL" id="MDA3733313.1"/>
    </source>
</evidence>
<protein>
    <submittedName>
        <fullName evidence="4">Leucine-rich repeat domain-containing protein</fullName>
    </submittedName>
</protein>
<evidence type="ECO:0000259" key="3">
    <source>
        <dbReference type="Pfam" id="PF23598"/>
    </source>
</evidence>
<evidence type="ECO:0000313" key="5">
    <source>
        <dbReference type="Proteomes" id="UP001169242"/>
    </source>
</evidence>
<proteinExistence type="predicted"/>
<sequence length="347" mass="40331">MFLEDEEKIFIRLADEKLTTEKVKSLIDFCFKESDEIVLCQLKVGDRSPKVLNNIQLLRYEETNQTHCTQGPLTTIFHIKNDYQIKHKFDTLKDIYEQLHIDEVGTEIVEDPAFYKQGELLCSICSHEKIGCLFLTKDQYNIFYHLRIPHDLYNVKEQPSFEDLLKEYAYQDRTKLSMVNPTIQSIPDNIGQLTYLKSLEIFSNQLVSLNVSLEKLIHLELLRLTRNKVKNLGFNIGKLKNLKVLDLGAMPLEHFPNEITKLPLLQELYLDGLQTNKVPESLMNLKHLKVLVLPDLDHTQYSPAFIKFVEKLKPKKNTISLKDILGEEAWNNLVESGNCLIRNDNNL</sequence>
<dbReference type="InterPro" id="IPR050216">
    <property type="entry name" value="LRR_domain-containing"/>
</dbReference>
<evidence type="ECO:0000256" key="1">
    <source>
        <dbReference type="ARBA" id="ARBA00022614"/>
    </source>
</evidence>
<keyword evidence="2" id="KW-0677">Repeat</keyword>
<dbReference type="Gene3D" id="3.80.10.10">
    <property type="entry name" value="Ribonuclease Inhibitor"/>
    <property type="match status" value="1"/>
</dbReference>
<accession>A0AA42DQB1</accession>
<evidence type="ECO:0000256" key="2">
    <source>
        <dbReference type="ARBA" id="ARBA00022737"/>
    </source>
</evidence>
<keyword evidence="5" id="KW-1185">Reference proteome</keyword>
<dbReference type="PANTHER" id="PTHR48051:SF1">
    <property type="entry name" value="RAS SUPPRESSOR PROTEIN 1"/>
    <property type="match status" value="1"/>
</dbReference>
<dbReference type="RefSeq" id="WP_271013179.1">
    <property type="nucleotide sequence ID" value="NZ_JAQIFT010000061.1"/>
</dbReference>
<dbReference type="SUPFAM" id="SSF52058">
    <property type="entry name" value="L domain-like"/>
    <property type="match status" value="1"/>
</dbReference>
<name>A0AA42DQB1_9FIRM</name>
<dbReference type="InterPro" id="IPR032675">
    <property type="entry name" value="LRR_dom_sf"/>
</dbReference>
<keyword evidence="1" id="KW-0433">Leucine-rich repeat</keyword>
<organism evidence="4 5">
    <name type="scientific">Holtiella tumoricola</name>
    <dbReference type="NCBI Taxonomy" id="3018743"/>
    <lineage>
        <taxon>Bacteria</taxon>
        <taxon>Bacillati</taxon>
        <taxon>Bacillota</taxon>
        <taxon>Clostridia</taxon>
        <taxon>Lachnospirales</taxon>
        <taxon>Cellulosilyticaceae</taxon>
        <taxon>Holtiella</taxon>
    </lineage>
</organism>
<comment type="caution">
    <text evidence="4">The sequence shown here is derived from an EMBL/GenBank/DDBJ whole genome shotgun (WGS) entry which is preliminary data.</text>
</comment>
<gene>
    <name evidence="4" type="ORF">PBV87_17680</name>
</gene>
<dbReference type="EMBL" id="JAQIFT010000061">
    <property type="protein sequence ID" value="MDA3733313.1"/>
    <property type="molecule type" value="Genomic_DNA"/>
</dbReference>
<dbReference type="GO" id="GO:0005737">
    <property type="term" value="C:cytoplasm"/>
    <property type="evidence" value="ECO:0007669"/>
    <property type="project" value="TreeGrafter"/>
</dbReference>
<dbReference type="InterPro" id="IPR055414">
    <property type="entry name" value="LRR_R13L4/SHOC2-like"/>
</dbReference>
<dbReference type="PANTHER" id="PTHR48051">
    <property type="match status" value="1"/>
</dbReference>